<reference evidence="8 9" key="1">
    <citation type="submission" date="2022-01" db="EMBL/GenBank/DDBJ databases">
        <title>Nocardioides sp. nov., an actinomycete isolated from mining soil.</title>
        <authorList>
            <person name="Liu L."/>
        </authorList>
    </citation>
    <scope>NUCLEOTIDE SEQUENCE [LARGE SCALE GENOMIC DNA]</scope>
    <source>
        <strain evidence="8 9">KLBMP 9356</strain>
    </source>
</reference>
<feature type="domain" description="RNA polymerase sigma factor 70 region 4 type 2" evidence="6">
    <location>
        <begin position="103"/>
        <end position="154"/>
    </location>
</feature>
<gene>
    <name evidence="8" type="ORF">L2K70_09890</name>
</gene>
<keyword evidence="9" id="KW-1185">Reference proteome</keyword>
<feature type="domain" description="DUF6596" evidence="7">
    <location>
        <begin position="172"/>
        <end position="272"/>
    </location>
</feature>
<dbReference type="Gene3D" id="1.10.10.10">
    <property type="entry name" value="Winged helix-like DNA-binding domain superfamily/Winged helix DNA-binding domain"/>
    <property type="match status" value="1"/>
</dbReference>
<dbReference type="InterPro" id="IPR013249">
    <property type="entry name" value="RNA_pol_sigma70_r4_t2"/>
</dbReference>
<organism evidence="8 9">
    <name type="scientific">Nocardioides potassii</name>
    <dbReference type="NCBI Taxonomy" id="2911371"/>
    <lineage>
        <taxon>Bacteria</taxon>
        <taxon>Bacillati</taxon>
        <taxon>Actinomycetota</taxon>
        <taxon>Actinomycetes</taxon>
        <taxon>Propionibacteriales</taxon>
        <taxon>Nocardioidaceae</taxon>
        <taxon>Nocardioides</taxon>
    </lineage>
</organism>
<evidence type="ECO:0000256" key="1">
    <source>
        <dbReference type="ARBA" id="ARBA00010641"/>
    </source>
</evidence>
<dbReference type="InterPro" id="IPR007627">
    <property type="entry name" value="RNA_pol_sigma70_r2"/>
</dbReference>
<keyword evidence="2" id="KW-0805">Transcription regulation</keyword>
<keyword evidence="3" id="KW-0731">Sigma factor</keyword>
<name>A0ABS9H9M6_9ACTN</name>
<evidence type="ECO:0000259" key="7">
    <source>
        <dbReference type="Pfam" id="PF20239"/>
    </source>
</evidence>
<evidence type="ECO:0000313" key="8">
    <source>
        <dbReference type="EMBL" id="MCF6377917.1"/>
    </source>
</evidence>
<evidence type="ECO:0000259" key="5">
    <source>
        <dbReference type="Pfam" id="PF04542"/>
    </source>
</evidence>
<evidence type="ECO:0000256" key="4">
    <source>
        <dbReference type="ARBA" id="ARBA00023163"/>
    </source>
</evidence>
<dbReference type="Gene3D" id="1.10.1740.10">
    <property type="match status" value="1"/>
</dbReference>
<proteinExistence type="inferred from homology"/>
<dbReference type="PANTHER" id="PTHR47756">
    <property type="entry name" value="BLL6612 PROTEIN-RELATED"/>
    <property type="match status" value="1"/>
</dbReference>
<sequence length="395" mass="43340">MRESGRDVLASLTRQVGDLGLAQDAVQDAVVRALETWPRDGVPPNPTAWLRLTARRRAIDLIRRERSRSAREERAVTSSPELRPGWTAEIEPSVLDDDLLRLLFTCCHPSLAPPSRVALALRTLCGLTEAEVARALLSTPDATAKRLVRARQKIKAAHIPYEVPADHELPQRWDGVLSTVYLTFNEGYAATAGAELTRPPLLVEAVRLGRLLVRVQPDDAGALGLLALMLLQDSRRAARVDETGRPVLMADQDRGLWDRDAIREGVEVLGEALRRSGDVPHRFVVQAAISACHALAPTWPETDWAAIVSWYDVLQRIDPSPVVALNRAVAVGELDGPDAALKLLDAITGLDTYALLHASRAVQLRRLGRIDEARTADERAARLPLNEPTRSLLVG</sequence>
<protein>
    <submittedName>
        <fullName evidence="8">RNA polymerase sigma factor</fullName>
    </submittedName>
</protein>
<dbReference type="Pfam" id="PF20239">
    <property type="entry name" value="DUF6596"/>
    <property type="match status" value="1"/>
</dbReference>
<dbReference type="Pfam" id="PF08281">
    <property type="entry name" value="Sigma70_r4_2"/>
    <property type="match status" value="1"/>
</dbReference>
<evidence type="ECO:0000259" key="6">
    <source>
        <dbReference type="Pfam" id="PF08281"/>
    </source>
</evidence>
<dbReference type="InterPro" id="IPR011990">
    <property type="entry name" value="TPR-like_helical_dom_sf"/>
</dbReference>
<dbReference type="Pfam" id="PF04542">
    <property type="entry name" value="Sigma70_r2"/>
    <property type="match status" value="1"/>
</dbReference>
<dbReference type="InterPro" id="IPR013325">
    <property type="entry name" value="RNA_pol_sigma_r2"/>
</dbReference>
<dbReference type="SUPFAM" id="SSF88659">
    <property type="entry name" value="Sigma3 and sigma4 domains of RNA polymerase sigma factors"/>
    <property type="match status" value="1"/>
</dbReference>
<dbReference type="SUPFAM" id="SSF48452">
    <property type="entry name" value="TPR-like"/>
    <property type="match status" value="1"/>
</dbReference>
<dbReference type="InterPro" id="IPR013324">
    <property type="entry name" value="RNA_pol_sigma_r3/r4-like"/>
</dbReference>
<dbReference type="InterPro" id="IPR036388">
    <property type="entry name" value="WH-like_DNA-bd_sf"/>
</dbReference>
<dbReference type="Proteomes" id="UP001201161">
    <property type="component" value="Unassembled WGS sequence"/>
</dbReference>
<evidence type="ECO:0000313" key="9">
    <source>
        <dbReference type="Proteomes" id="UP001201161"/>
    </source>
</evidence>
<comment type="caution">
    <text evidence="8">The sequence shown here is derived from an EMBL/GenBank/DDBJ whole genome shotgun (WGS) entry which is preliminary data.</text>
</comment>
<keyword evidence="4" id="KW-0804">Transcription</keyword>
<dbReference type="PANTHER" id="PTHR47756:SF2">
    <property type="entry name" value="BLL6612 PROTEIN"/>
    <property type="match status" value="1"/>
</dbReference>
<dbReference type="RefSeq" id="WP_236401672.1">
    <property type="nucleotide sequence ID" value="NZ_JAKJHZ010000006.1"/>
</dbReference>
<evidence type="ECO:0000256" key="2">
    <source>
        <dbReference type="ARBA" id="ARBA00023015"/>
    </source>
</evidence>
<dbReference type="EMBL" id="JAKJHZ010000006">
    <property type="protein sequence ID" value="MCF6377917.1"/>
    <property type="molecule type" value="Genomic_DNA"/>
</dbReference>
<evidence type="ECO:0000256" key="3">
    <source>
        <dbReference type="ARBA" id="ARBA00023082"/>
    </source>
</evidence>
<feature type="domain" description="RNA polymerase sigma-70 region 2" evidence="5">
    <location>
        <begin position="4"/>
        <end position="67"/>
    </location>
</feature>
<accession>A0ABS9H9M6</accession>
<dbReference type="SUPFAM" id="SSF88946">
    <property type="entry name" value="Sigma2 domain of RNA polymerase sigma factors"/>
    <property type="match status" value="1"/>
</dbReference>
<comment type="similarity">
    <text evidence="1">Belongs to the sigma-70 factor family. ECF subfamily.</text>
</comment>
<dbReference type="InterPro" id="IPR046531">
    <property type="entry name" value="DUF6596"/>
</dbReference>